<feature type="transmembrane region" description="Helical" evidence="12">
    <location>
        <begin position="317"/>
        <end position="340"/>
    </location>
</feature>
<proteinExistence type="inferred from homology"/>
<evidence type="ECO:0000313" key="16">
    <source>
        <dbReference type="Proteomes" id="UP000722485"/>
    </source>
</evidence>
<dbReference type="Proteomes" id="UP000722485">
    <property type="component" value="Unassembled WGS sequence"/>
</dbReference>
<dbReference type="InterPro" id="IPR036640">
    <property type="entry name" value="ABC1_TM_sf"/>
</dbReference>
<dbReference type="Gene3D" id="3.40.50.300">
    <property type="entry name" value="P-loop containing nucleotide triphosphate hydrolases"/>
    <property type="match status" value="2"/>
</dbReference>
<name>A0A9P5HIR7_9HYPO</name>
<feature type="transmembrane region" description="Helical" evidence="12">
    <location>
        <begin position="885"/>
        <end position="905"/>
    </location>
</feature>
<evidence type="ECO:0000256" key="3">
    <source>
        <dbReference type="ARBA" id="ARBA00007577"/>
    </source>
</evidence>
<evidence type="ECO:0000256" key="1">
    <source>
        <dbReference type="ARBA" id="ARBA00004141"/>
    </source>
</evidence>
<dbReference type="CDD" id="cd18577">
    <property type="entry name" value="ABC_6TM_Pgp_ABCB1_D1_like"/>
    <property type="match status" value="1"/>
</dbReference>
<feature type="transmembrane region" description="Helical" evidence="12">
    <location>
        <begin position="138"/>
        <end position="165"/>
    </location>
</feature>
<dbReference type="FunFam" id="3.40.50.300:FF:000604">
    <property type="entry name" value="ABC transporter B family member 28"/>
    <property type="match status" value="1"/>
</dbReference>
<dbReference type="GO" id="GO:0012505">
    <property type="term" value="C:endomembrane system"/>
    <property type="evidence" value="ECO:0007669"/>
    <property type="project" value="UniProtKB-SubCell"/>
</dbReference>
<feature type="domain" description="ABC transmembrane type-1" evidence="14">
    <location>
        <begin position="744"/>
        <end position="1027"/>
    </location>
</feature>
<dbReference type="PANTHER" id="PTHR43394">
    <property type="entry name" value="ATP-DEPENDENT PERMEASE MDL1, MITOCHONDRIAL"/>
    <property type="match status" value="1"/>
</dbReference>
<keyword evidence="4" id="KW-0813">Transport</keyword>
<feature type="transmembrane region" description="Helical" evidence="12">
    <location>
        <begin position="88"/>
        <end position="118"/>
    </location>
</feature>
<feature type="transmembrane region" description="Helical" evidence="12">
    <location>
        <begin position="240"/>
        <end position="259"/>
    </location>
</feature>
<dbReference type="SMART" id="SM00382">
    <property type="entry name" value="AAA"/>
    <property type="match status" value="2"/>
</dbReference>
<keyword evidence="7" id="KW-0067">ATP-binding</keyword>
<feature type="domain" description="ABC transporter" evidence="13">
    <location>
        <begin position="417"/>
        <end position="662"/>
    </location>
</feature>
<keyword evidence="8 12" id="KW-1133">Transmembrane helix</keyword>
<organism evidence="15 16">
    <name type="scientific">Cylindrodendrum hubeiense</name>
    <dbReference type="NCBI Taxonomy" id="595255"/>
    <lineage>
        <taxon>Eukaryota</taxon>
        <taxon>Fungi</taxon>
        <taxon>Dikarya</taxon>
        <taxon>Ascomycota</taxon>
        <taxon>Pezizomycotina</taxon>
        <taxon>Sordariomycetes</taxon>
        <taxon>Hypocreomycetidae</taxon>
        <taxon>Hypocreales</taxon>
        <taxon>Nectriaceae</taxon>
        <taxon>Cylindrodendrum</taxon>
    </lineage>
</organism>
<evidence type="ECO:0000313" key="15">
    <source>
        <dbReference type="EMBL" id="KAF7555899.1"/>
    </source>
</evidence>
<dbReference type="CDD" id="cd18578">
    <property type="entry name" value="ABC_6TM_Pgp_ABCB1_D2_like"/>
    <property type="match status" value="1"/>
</dbReference>
<dbReference type="InterPro" id="IPR017871">
    <property type="entry name" value="ABC_transporter-like_CS"/>
</dbReference>
<sequence length="1238" mass="134009">MAPAVPRIPANGHIPATSNSELASLDAAKFVTMDDRANLEDGKEATLSFGSHETKITDGDKLGDGVKKLTPFQAYVRVFTYSSTTDRVLMGIALVAALASGTAMAMLNLVLGDFIAVLGDFSGGEFDMGNFLDSVSRYALYFVYLGIARIFLVYVFSLLSTLSAYRITRNIRRAYLRAALSQEIAFFDQGDSGAIAAQATSNGALIQAGISEKLAQVFQTLATFIACFVIAFVVHWKLTAIIICIVPAIVILVGIGAVFDARIESQVLNVHAQAGSYAEGVLASVRTVKAFGLRSRLVDSFDSYLTQALHLGLKKNVIYGFMIAVHYFTTYAGMGLAFWQGINMYARGDIDSIGTVFTVLMSVLIAASMLSSVAPNIMAFTRAATAAAQLFSLIDRESNINPFSVDGEKPDSVTGSVELRGVNFTYPARPGTKVLDDFSLHVPAGKVTALVGASGSGKSTIIGLLERWYNPSSGSITLDDIPIEKLNLRWLRTNVRLVQQEPILFNGTVFENIANGLVGTKWEDAPREKQLELAKLAAEVSFAHQFIMDLPQGYDTRIGERGGMLSGGQKQRIAIARSVVSSPKVLLLDEATSALDPHAEGVVQQALDRASAGRTTIVIAHKLATIRHASNIVVMSKGSIVEQGTHQSLLTINGTYAKLVEAQNLSPASSSENSDFSSDSQSEDGVLDGSFVSKSPTEPNTSDQRKLEVLGSRDDFDSHKFFGAVSAILRVIKAAPELKFHFSLLFASSILAAAQFPGQALLLGHVMSVFNYTGPQMVTQGNFFALMFFVMGIGIALVYCVLGYTSNTVLNRKFRKEIFNSILRQDVQFFDREENTLGALASRLESHPQAILDLMGINIIIIFVALVSVVGCSIMGIIISWKLGLVVVFAGVPPMLLGGIVRLRIDAKLDRDNSKRFSSSAAIASEAILAIRTVSSLAIEEHILFSYMNQLDEAVHESTIPLIHAMIWNSLAQSADYFVLALGFWWGSTLSSRGEVTFYQFIVSFMGTFFAGQSAGQIFGFSSNITKGVNATNYLFWLKGLQPLITETPENHDRVPKNDVEDISFEAVKFCYPLRSDQNVLQGINLKIEAGEFVAFVGASGCGKSTMIALVARYYDPISGTIRIDGEPLPGLNPHEYRKQLALVQQEPFLYPGSIHENISLGLPEVQATGTQIEVACRNANIWEFICSLPDGLQTPCGASGSKLSGGQRQRLAIARALIRDPKVLLLDEATSALDTES</sequence>
<evidence type="ECO:0000259" key="13">
    <source>
        <dbReference type="PROSITE" id="PS50893"/>
    </source>
</evidence>
<dbReference type="GO" id="GO:0090374">
    <property type="term" value="P:oligopeptide export from mitochondrion"/>
    <property type="evidence" value="ECO:0007669"/>
    <property type="project" value="TreeGrafter"/>
</dbReference>
<dbReference type="GO" id="GO:0005743">
    <property type="term" value="C:mitochondrial inner membrane"/>
    <property type="evidence" value="ECO:0007669"/>
    <property type="project" value="TreeGrafter"/>
</dbReference>
<keyword evidence="5 12" id="KW-0812">Transmembrane</keyword>
<dbReference type="InterPro" id="IPR039421">
    <property type="entry name" value="Type_1_exporter"/>
</dbReference>
<evidence type="ECO:0000259" key="14">
    <source>
        <dbReference type="PROSITE" id="PS50929"/>
    </source>
</evidence>
<evidence type="ECO:0000256" key="6">
    <source>
        <dbReference type="ARBA" id="ARBA00022741"/>
    </source>
</evidence>
<evidence type="ECO:0000256" key="12">
    <source>
        <dbReference type="SAM" id="Phobius"/>
    </source>
</evidence>
<evidence type="ECO:0000256" key="4">
    <source>
        <dbReference type="ARBA" id="ARBA00022448"/>
    </source>
</evidence>
<dbReference type="Gene3D" id="1.20.1560.10">
    <property type="entry name" value="ABC transporter type 1, transmembrane domain"/>
    <property type="match status" value="1"/>
</dbReference>
<keyword evidence="10" id="KW-0325">Glycoprotein</keyword>
<evidence type="ECO:0000256" key="9">
    <source>
        <dbReference type="ARBA" id="ARBA00023136"/>
    </source>
</evidence>
<feature type="domain" description="ABC transmembrane type-1" evidence="14">
    <location>
        <begin position="92"/>
        <end position="382"/>
    </location>
</feature>
<feature type="transmembrane region" description="Helical" evidence="12">
    <location>
        <begin position="740"/>
        <end position="763"/>
    </location>
</feature>
<evidence type="ECO:0000256" key="11">
    <source>
        <dbReference type="SAM" id="MobiDB-lite"/>
    </source>
</evidence>
<dbReference type="PANTHER" id="PTHR43394:SF27">
    <property type="entry name" value="ATP-DEPENDENT TRANSLOCASE ABCB1-LIKE"/>
    <property type="match status" value="1"/>
</dbReference>
<dbReference type="FunFam" id="1.20.1560.10:FF:000057">
    <property type="entry name" value="ABC multidrug transporter SitT"/>
    <property type="match status" value="1"/>
</dbReference>
<dbReference type="GO" id="GO:0005524">
    <property type="term" value="F:ATP binding"/>
    <property type="evidence" value="ECO:0007669"/>
    <property type="project" value="UniProtKB-KW"/>
</dbReference>
<feature type="region of interest" description="Disordered" evidence="11">
    <location>
        <begin position="668"/>
        <end position="708"/>
    </location>
</feature>
<protein>
    <submittedName>
        <fullName evidence="15">Uncharacterized protein</fullName>
    </submittedName>
</protein>
<dbReference type="CDD" id="cd03249">
    <property type="entry name" value="ABC_MTABC3_MDL1_MDL2"/>
    <property type="match status" value="1"/>
</dbReference>
<dbReference type="InterPro" id="IPR003593">
    <property type="entry name" value="AAA+_ATPase"/>
</dbReference>
<dbReference type="InterPro" id="IPR011527">
    <property type="entry name" value="ABC1_TM_dom"/>
</dbReference>
<dbReference type="InterPro" id="IPR003439">
    <property type="entry name" value="ABC_transporter-like_ATP-bd"/>
</dbReference>
<evidence type="ECO:0000256" key="2">
    <source>
        <dbReference type="ARBA" id="ARBA00004308"/>
    </source>
</evidence>
<dbReference type="EMBL" id="JAANBB010000016">
    <property type="protein sequence ID" value="KAF7555899.1"/>
    <property type="molecule type" value="Genomic_DNA"/>
</dbReference>
<dbReference type="PROSITE" id="PS50929">
    <property type="entry name" value="ABC_TM1F"/>
    <property type="match status" value="2"/>
</dbReference>
<dbReference type="SUPFAM" id="SSF52540">
    <property type="entry name" value="P-loop containing nucleoside triphosphate hydrolases"/>
    <property type="match status" value="2"/>
</dbReference>
<evidence type="ECO:0000256" key="7">
    <source>
        <dbReference type="ARBA" id="ARBA00022840"/>
    </source>
</evidence>
<dbReference type="GO" id="GO:0015421">
    <property type="term" value="F:ABC-type oligopeptide transporter activity"/>
    <property type="evidence" value="ECO:0007669"/>
    <property type="project" value="TreeGrafter"/>
</dbReference>
<keyword evidence="16" id="KW-1185">Reference proteome</keyword>
<keyword evidence="9 12" id="KW-0472">Membrane</keyword>
<dbReference type="PROSITE" id="PS50893">
    <property type="entry name" value="ABC_TRANSPORTER_2"/>
    <property type="match status" value="2"/>
</dbReference>
<feature type="compositionally biased region" description="Polar residues" evidence="11">
    <location>
        <begin position="692"/>
        <end position="702"/>
    </location>
</feature>
<dbReference type="SUPFAM" id="SSF90123">
    <property type="entry name" value="ABC transporter transmembrane region"/>
    <property type="match status" value="2"/>
</dbReference>
<feature type="transmembrane region" description="Helical" evidence="12">
    <location>
        <begin position="214"/>
        <end position="234"/>
    </location>
</feature>
<reference evidence="15" key="1">
    <citation type="submission" date="2020-03" db="EMBL/GenBank/DDBJ databases">
        <title>Draft Genome Sequence of Cylindrodendrum hubeiense.</title>
        <authorList>
            <person name="Buettner E."/>
            <person name="Kellner H."/>
        </authorList>
    </citation>
    <scope>NUCLEOTIDE SEQUENCE</scope>
    <source>
        <strain evidence="15">IHI 201604</strain>
    </source>
</reference>
<dbReference type="OrthoDB" id="6500128at2759"/>
<feature type="transmembrane region" description="Helical" evidence="12">
    <location>
        <begin position="917"/>
        <end position="939"/>
    </location>
</feature>
<comment type="caution">
    <text evidence="15">The sequence shown here is derived from an EMBL/GenBank/DDBJ whole genome shotgun (WGS) entry which is preliminary data.</text>
</comment>
<comment type="subcellular location">
    <subcellularLocation>
        <location evidence="2">Endomembrane system</location>
    </subcellularLocation>
    <subcellularLocation>
        <location evidence="1">Membrane</location>
        <topology evidence="1">Multi-pass membrane protein</topology>
    </subcellularLocation>
</comment>
<feature type="transmembrane region" description="Helical" evidence="12">
    <location>
        <begin position="352"/>
        <end position="373"/>
    </location>
</feature>
<accession>A0A9P5HIR7</accession>
<feature type="domain" description="ABC transporter" evidence="13">
    <location>
        <begin position="1063"/>
        <end position="1238"/>
    </location>
</feature>
<comment type="similarity">
    <text evidence="3">Belongs to the ABC transporter superfamily. ABCB family. Multidrug resistance exporter (TC 3.A.1.201) subfamily.</text>
</comment>
<evidence type="ECO:0000256" key="10">
    <source>
        <dbReference type="ARBA" id="ARBA00023180"/>
    </source>
</evidence>
<feature type="compositionally biased region" description="Low complexity" evidence="11">
    <location>
        <begin position="668"/>
        <end position="680"/>
    </location>
</feature>
<dbReference type="InterPro" id="IPR027417">
    <property type="entry name" value="P-loop_NTPase"/>
</dbReference>
<feature type="transmembrane region" description="Helical" evidence="12">
    <location>
        <begin position="783"/>
        <end position="805"/>
    </location>
</feature>
<evidence type="ECO:0000256" key="5">
    <source>
        <dbReference type="ARBA" id="ARBA00022692"/>
    </source>
</evidence>
<dbReference type="Pfam" id="PF00664">
    <property type="entry name" value="ABC_membrane"/>
    <property type="match status" value="2"/>
</dbReference>
<dbReference type="FunFam" id="3.40.50.300:FF:001530">
    <property type="entry name" value="ABC multidrug transporter (Eurofung)"/>
    <property type="match status" value="1"/>
</dbReference>
<dbReference type="GO" id="GO:0016887">
    <property type="term" value="F:ATP hydrolysis activity"/>
    <property type="evidence" value="ECO:0007669"/>
    <property type="project" value="InterPro"/>
</dbReference>
<keyword evidence="6" id="KW-0547">Nucleotide-binding</keyword>
<feature type="transmembrane region" description="Helical" evidence="12">
    <location>
        <begin position="851"/>
        <end position="879"/>
    </location>
</feature>
<dbReference type="AlphaFoldDB" id="A0A9P5HIR7"/>
<gene>
    <name evidence="15" type="ORF">G7Z17_g1775</name>
</gene>
<evidence type="ECO:0000256" key="8">
    <source>
        <dbReference type="ARBA" id="ARBA00022989"/>
    </source>
</evidence>
<dbReference type="Pfam" id="PF00005">
    <property type="entry name" value="ABC_tran"/>
    <property type="match status" value="2"/>
</dbReference>
<dbReference type="PROSITE" id="PS00211">
    <property type="entry name" value="ABC_TRANSPORTER_1"/>
    <property type="match status" value="2"/>
</dbReference>